<comment type="caution">
    <text evidence="3">The sequence shown here is derived from an EMBL/GenBank/DDBJ whole genome shotgun (WGS) entry which is preliminary data.</text>
</comment>
<evidence type="ECO:0000313" key="4">
    <source>
        <dbReference type="Proteomes" id="UP000032336"/>
    </source>
</evidence>
<dbReference type="EMBL" id="JXUW01000007">
    <property type="protein sequence ID" value="KJE77185.1"/>
    <property type="molecule type" value="Genomic_DNA"/>
</dbReference>
<evidence type="ECO:0000313" key="3">
    <source>
        <dbReference type="EMBL" id="KJE77185.1"/>
    </source>
</evidence>
<evidence type="ECO:0000259" key="2">
    <source>
        <dbReference type="PROSITE" id="PS51832"/>
    </source>
</evidence>
<protein>
    <submittedName>
        <fullName evidence="3">Cyclic di-GMP phosphodiesterase response regulator RpfG</fullName>
        <ecNumber evidence="3">3.1.4.52</ecNumber>
    </submittedName>
</protein>
<dbReference type="SUPFAM" id="SSF109604">
    <property type="entry name" value="HD-domain/PDEase-like"/>
    <property type="match status" value="1"/>
</dbReference>
<dbReference type="PANTHER" id="PTHR43155">
    <property type="entry name" value="CYCLIC DI-GMP PHOSPHODIESTERASE PA4108-RELATED"/>
    <property type="match status" value="1"/>
</dbReference>
<sequence>MNYSELDEGESYRSSIVEALNRALCHYDEATANHSVRTGTLAGRLAIRLDLDRLDRTLIVQAGIVHDLGKLAIRLAVLHKTGSLTADERIEMECHSRIGAEILLGISPDLAPVAVGIGSHHERWDGTGYPDGLAGEEIPMLGRVLAVADVYDALTNTRAYRNWKYTPDAALGYVEDHAGTEFDPKVVAAMLDLLRP</sequence>
<name>A0A0D8FV78_9ACTN</name>
<feature type="domain" description="HD" evidence="1">
    <location>
        <begin position="31"/>
        <end position="154"/>
    </location>
</feature>
<dbReference type="InterPro" id="IPR006674">
    <property type="entry name" value="HD_domain"/>
</dbReference>
<evidence type="ECO:0000259" key="1">
    <source>
        <dbReference type="PROSITE" id="PS51831"/>
    </source>
</evidence>
<proteinExistence type="predicted"/>
<reference evidence="3 4" key="1">
    <citation type="submission" date="2015-01" db="EMBL/GenBank/DDBJ databases">
        <title>Draft genome of the acidophilic iron oxidizer Ferrimicrobium acidiphilum strain T23.</title>
        <authorList>
            <person name="Poehlein A."/>
            <person name="Eisen S."/>
            <person name="Schloemann M."/>
            <person name="Johnson B.D."/>
            <person name="Daniel R."/>
            <person name="Muehling M."/>
        </authorList>
    </citation>
    <scope>NUCLEOTIDE SEQUENCE [LARGE SCALE GENOMIC DNA]</scope>
    <source>
        <strain evidence="3 4">T23</strain>
    </source>
</reference>
<organism evidence="3 4">
    <name type="scientific">Ferrimicrobium acidiphilum DSM 19497</name>
    <dbReference type="NCBI Taxonomy" id="1121877"/>
    <lineage>
        <taxon>Bacteria</taxon>
        <taxon>Bacillati</taxon>
        <taxon>Actinomycetota</taxon>
        <taxon>Acidimicrobiia</taxon>
        <taxon>Acidimicrobiales</taxon>
        <taxon>Acidimicrobiaceae</taxon>
        <taxon>Ferrimicrobium</taxon>
    </lineage>
</organism>
<dbReference type="GO" id="GO:0071111">
    <property type="term" value="F:cyclic-guanylate-specific phosphodiesterase activity"/>
    <property type="evidence" value="ECO:0007669"/>
    <property type="project" value="UniProtKB-EC"/>
</dbReference>
<keyword evidence="3" id="KW-0378">Hydrolase</keyword>
<feature type="domain" description="HD-GYP" evidence="2">
    <location>
        <begin position="9"/>
        <end position="196"/>
    </location>
</feature>
<dbReference type="PROSITE" id="PS51832">
    <property type="entry name" value="HD_GYP"/>
    <property type="match status" value="1"/>
</dbReference>
<gene>
    <name evidence="3" type="primary">rpfG</name>
    <name evidence="3" type="ORF">FEAC_11180</name>
</gene>
<dbReference type="Proteomes" id="UP000032336">
    <property type="component" value="Unassembled WGS sequence"/>
</dbReference>
<dbReference type="EC" id="3.1.4.52" evidence="3"/>
<dbReference type="InterPro" id="IPR037522">
    <property type="entry name" value="HD_GYP_dom"/>
</dbReference>
<keyword evidence="4" id="KW-1185">Reference proteome</keyword>
<dbReference type="STRING" id="1121877.FEAC_11180"/>
<accession>A0A0D8FV78</accession>
<dbReference type="InterPro" id="IPR003607">
    <property type="entry name" value="HD/PDEase_dom"/>
</dbReference>
<dbReference type="GeneID" id="78372353"/>
<dbReference type="PROSITE" id="PS51831">
    <property type="entry name" value="HD"/>
    <property type="match status" value="1"/>
</dbReference>
<dbReference type="SMART" id="SM00471">
    <property type="entry name" value="HDc"/>
    <property type="match status" value="1"/>
</dbReference>
<dbReference type="eggNOG" id="COG3437">
    <property type="taxonomic scope" value="Bacteria"/>
</dbReference>
<dbReference type="PANTHER" id="PTHR43155:SF2">
    <property type="entry name" value="CYCLIC DI-GMP PHOSPHODIESTERASE PA4108"/>
    <property type="match status" value="1"/>
</dbReference>
<dbReference type="OrthoDB" id="23692at2"/>
<dbReference type="CDD" id="cd00077">
    <property type="entry name" value="HDc"/>
    <property type="match status" value="1"/>
</dbReference>
<dbReference type="Gene3D" id="1.10.3210.10">
    <property type="entry name" value="Hypothetical protein af1432"/>
    <property type="match status" value="1"/>
</dbReference>
<dbReference type="RefSeq" id="WP_152623098.1">
    <property type="nucleotide sequence ID" value="NZ_JQKF01000007.1"/>
</dbReference>
<dbReference type="Pfam" id="PF13487">
    <property type="entry name" value="HD_5"/>
    <property type="match status" value="1"/>
</dbReference>
<dbReference type="AlphaFoldDB" id="A0A0D8FV78"/>